<feature type="domain" description="Jacalin-type lectin" evidence="2">
    <location>
        <begin position="552"/>
        <end position="694"/>
    </location>
</feature>
<dbReference type="KEGG" id="blac:94349170"/>
<dbReference type="InterPro" id="IPR001229">
    <property type="entry name" value="Jacalin-like_lectin_dom"/>
</dbReference>
<feature type="compositionally biased region" description="Basic and acidic residues" evidence="1">
    <location>
        <begin position="345"/>
        <end position="361"/>
    </location>
</feature>
<dbReference type="Proteomes" id="UP000294530">
    <property type="component" value="Unassembled WGS sequence"/>
</dbReference>
<feature type="region of interest" description="Disordered" evidence="1">
    <location>
        <begin position="170"/>
        <end position="249"/>
    </location>
</feature>
<dbReference type="InterPro" id="IPR036404">
    <property type="entry name" value="Jacalin-like_lectin_dom_sf"/>
</dbReference>
<feature type="domain" description="Jacalin-type lectin" evidence="2">
    <location>
        <begin position="17"/>
        <end position="158"/>
    </location>
</feature>
<evidence type="ECO:0000256" key="1">
    <source>
        <dbReference type="SAM" id="MobiDB-lite"/>
    </source>
</evidence>
<dbReference type="SMART" id="SM00915">
    <property type="entry name" value="Jacalin"/>
    <property type="match status" value="2"/>
</dbReference>
<dbReference type="Gene3D" id="2.100.10.30">
    <property type="entry name" value="Jacalin-like lectin domain"/>
    <property type="match status" value="3"/>
</dbReference>
<evidence type="ECO:0000313" key="3">
    <source>
        <dbReference type="EMBL" id="TDH67962.1"/>
    </source>
</evidence>
<dbReference type="PANTHER" id="PTHR47293:SF15">
    <property type="entry name" value="JACALIN-RELATED LECTIN 19"/>
    <property type="match status" value="1"/>
</dbReference>
<dbReference type="RefSeq" id="XP_067817461.1">
    <property type="nucleotide sequence ID" value="XM_067963499.1"/>
</dbReference>
<dbReference type="SUPFAM" id="SSF51101">
    <property type="entry name" value="Mannose-binding lectins"/>
    <property type="match status" value="3"/>
</dbReference>
<feature type="compositionally biased region" description="Polar residues" evidence="1">
    <location>
        <begin position="224"/>
        <end position="247"/>
    </location>
</feature>
<name>A0A976FJJ5_BRELC</name>
<dbReference type="OrthoDB" id="129055at2759"/>
<dbReference type="AlphaFoldDB" id="A0A976FJJ5"/>
<keyword evidence="4" id="KW-1185">Reference proteome</keyword>
<dbReference type="Pfam" id="PF01419">
    <property type="entry name" value="Jacalin"/>
    <property type="match status" value="3"/>
</dbReference>
<feature type="compositionally biased region" description="Polar residues" evidence="1">
    <location>
        <begin position="170"/>
        <end position="199"/>
    </location>
</feature>
<gene>
    <name evidence="3" type="ORF">CCR75_005418</name>
</gene>
<dbReference type="PROSITE" id="PS51752">
    <property type="entry name" value="JACALIN_LECTIN"/>
    <property type="match status" value="3"/>
</dbReference>
<feature type="region of interest" description="Disordered" evidence="1">
    <location>
        <begin position="519"/>
        <end position="572"/>
    </location>
</feature>
<dbReference type="GeneID" id="94349170"/>
<feature type="domain" description="Jacalin-type lectin" evidence="2">
    <location>
        <begin position="374"/>
        <end position="515"/>
    </location>
</feature>
<comment type="caution">
    <text evidence="3">The sequence shown here is derived from an EMBL/GenBank/DDBJ whole genome shotgun (WGS) entry which is preliminary data.</text>
</comment>
<dbReference type="PANTHER" id="PTHR47293">
    <property type="entry name" value="JACALIN-RELATED LECTIN 3"/>
    <property type="match status" value="1"/>
</dbReference>
<organism evidence="3 4">
    <name type="scientific">Bremia lactucae</name>
    <name type="common">Lettuce downy mildew</name>
    <dbReference type="NCBI Taxonomy" id="4779"/>
    <lineage>
        <taxon>Eukaryota</taxon>
        <taxon>Sar</taxon>
        <taxon>Stramenopiles</taxon>
        <taxon>Oomycota</taxon>
        <taxon>Peronosporomycetes</taxon>
        <taxon>Peronosporales</taxon>
        <taxon>Peronosporaceae</taxon>
        <taxon>Bremia</taxon>
    </lineage>
</organism>
<sequence length="698" mass="74589">MNPVQELSSSDSVNGPVDFTESFGSPVGKEFSDASSVIPGQIVSSISIWANTRITGVNIQISAPQEQSLEHGEREGIPITLALTLGEYIVSMEAHWGIYNGVTLIYYVCFTTNLQATIQGGTKTKNRRTVLMPENYQLAGLFGHSDGDITQLGAIMTTAPMLAYLPNVPTTPMNTGSTQNNLPPASLSSQPGNSPSQLGNPPMTYNAPPTFAQPQYQLGGASNAGMTPTGRSSNFDLLVNPQTNTDGNRYIPQQVYANPILSNGRVTIPTPGVPPSTLPLPSKPVTSPLTEDGDPNASASGADDVDDPDLVAAGQKELSKDRSEPDDAASGKLKVDESSDTTDSPSKEKKEDTSEALDPKTLESPAPKLPPPPNQITKEYGGPHGNPFTDGDLSKPGQFVSEISLRAGERVNGIGLKISKPTPIDLVHGGNSGELKTMVFGADEYIKSMEIHWAKKAKHTRVFFIRFTSNTGNTLEGGTQTKDRIVLEAPPHFQLGGWTGKCGMEIDMVGAIWTSLPESLDKPELPEPETPSKSSDVEEPTPPTKSEDLPINQVSKTYGGPHGTGFTDEKDALPGQVVGSISIRCGRRVDGVVMDIVAPIKTTFRHGGEKGGELKTLTLSPGEYVVAMEIHWAKHDGHTRIFFLRFSTNKGNSIEGGEQKKDNAIERAPEGFQLGGWFGRQGAGLDQLAAVWTAIPKE</sequence>
<feature type="compositionally biased region" description="Pro residues" evidence="1">
    <location>
        <begin position="271"/>
        <end position="282"/>
    </location>
</feature>
<feature type="region of interest" description="Disordered" evidence="1">
    <location>
        <begin position="267"/>
        <end position="396"/>
    </location>
</feature>
<proteinExistence type="predicted"/>
<reference evidence="3 4" key="1">
    <citation type="journal article" date="2021" name="Genome Biol.">
        <title>AFLAP: assembly-free linkage analysis pipeline using k-mers from genome sequencing data.</title>
        <authorList>
            <person name="Fletcher K."/>
            <person name="Zhang L."/>
            <person name="Gil J."/>
            <person name="Han R."/>
            <person name="Cavanaugh K."/>
            <person name="Michelmore R."/>
        </authorList>
    </citation>
    <scope>NUCLEOTIDE SEQUENCE [LARGE SCALE GENOMIC DNA]</scope>
    <source>
        <strain evidence="3 4">SF5</strain>
    </source>
</reference>
<accession>A0A976FJJ5</accession>
<evidence type="ECO:0000313" key="4">
    <source>
        <dbReference type="Proteomes" id="UP000294530"/>
    </source>
</evidence>
<dbReference type="EMBL" id="SHOA02000013">
    <property type="protein sequence ID" value="TDH67962.1"/>
    <property type="molecule type" value="Genomic_DNA"/>
</dbReference>
<protein>
    <recommendedName>
        <fullName evidence="2">Jacalin-type lectin domain-containing protein</fullName>
    </recommendedName>
</protein>
<evidence type="ECO:0000259" key="2">
    <source>
        <dbReference type="PROSITE" id="PS51752"/>
    </source>
</evidence>